<dbReference type="AlphaFoldDB" id="A0A2Z6RE83"/>
<feature type="transmembrane region" description="Helical" evidence="1">
    <location>
        <begin position="226"/>
        <end position="246"/>
    </location>
</feature>
<evidence type="ECO:0000313" key="2">
    <source>
        <dbReference type="EMBL" id="GBB95879.1"/>
    </source>
</evidence>
<keyword evidence="1" id="KW-0472">Membrane</keyword>
<dbReference type="EMBL" id="BEXD01001822">
    <property type="protein sequence ID" value="GBB95879.1"/>
    <property type="molecule type" value="Genomic_DNA"/>
</dbReference>
<feature type="transmembrane region" description="Helical" evidence="1">
    <location>
        <begin position="84"/>
        <end position="102"/>
    </location>
</feature>
<dbReference type="OrthoDB" id="9996464at2759"/>
<evidence type="ECO:0000256" key="1">
    <source>
        <dbReference type="SAM" id="Phobius"/>
    </source>
</evidence>
<feature type="transmembrane region" description="Helical" evidence="1">
    <location>
        <begin position="185"/>
        <end position="206"/>
    </location>
</feature>
<sequence>MSDNNEQITSSTTQKVSQNKITKLDILRIILRIGLYVLCEFVLPFVLYYVLRKYIREVWALLASSAPPFIIVIYGIISKRRIDITGVLIIISFIVSAVVSLLKDDPRIQLLRKCVVTSAIGILMITTLIPMKFGTFRMRPFAFYFFKDLASGIFAFSSSKFNLTGLTEDEPTEERWDRHWVSYQYFRRGFIIITAIWGFGLIYQIPIRVIIIYKLSIDQAFLFVNILEYFSAIIMGLLTPICAWWMKKQSNKITDKDATASI</sequence>
<organism evidence="2 4">
    <name type="scientific">Rhizophagus clarus</name>
    <dbReference type="NCBI Taxonomy" id="94130"/>
    <lineage>
        <taxon>Eukaryota</taxon>
        <taxon>Fungi</taxon>
        <taxon>Fungi incertae sedis</taxon>
        <taxon>Mucoromycota</taxon>
        <taxon>Glomeromycotina</taxon>
        <taxon>Glomeromycetes</taxon>
        <taxon>Glomerales</taxon>
        <taxon>Glomeraceae</taxon>
        <taxon>Rhizophagus</taxon>
    </lineage>
</organism>
<keyword evidence="1" id="KW-1133">Transmembrane helix</keyword>
<feature type="transmembrane region" description="Helical" evidence="1">
    <location>
        <begin position="57"/>
        <end position="77"/>
    </location>
</feature>
<dbReference type="Proteomes" id="UP000615446">
    <property type="component" value="Unassembled WGS sequence"/>
</dbReference>
<evidence type="ECO:0000313" key="3">
    <source>
        <dbReference type="EMBL" id="GET04572.1"/>
    </source>
</evidence>
<feature type="transmembrane region" description="Helical" evidence="1">
    <location>
        <begin position="108"/>
        <end position="129"/>
    </location>
</feature>
<evidence type="ECO:0000313" key="4">
    <source>
        <dbReference type="Proteomes" id="UP000247702"/>
    </source>
</evidence>
<keyword evidence="4" id="KW-1185">Reference proteome</keyword>
<dbReference type="Proteomes" id="UP000247702">
    <property type="component" value="Unassembled WGS sequence"/>
</dbReference>
<dbReference type="EMBL" id="BLAL01000356">
    <property type="protein sequence ID" value="GET04572.1"/>
    <property type="molecule type" value="Genomic_DNA"/>
</dbReference>
<feature type="transmembrane region" description="Helical" evidence="1">
    <location>
        <begin position="29"/>
        <end position="51"/>
    </location>
</feature>
<keyword evidence="1" id="KW-0812">Transmembrane</keyword>
<name>A0A2Z6RE83_9GLOM</name>
<reference evidence="2 4" key="1">
    <citation type="submission" date="2017-11" db="EMBL/GenBank/DDBJ databases">
        <title>The genome of Rhizophagus clarus HR1 reveals common genetic basis of auxotrophy among arbuscular mycorrhizal fungi.</title>
        <authorList>
            <person name="Kobayashi Y."/>
        </authorList>
    </citation>
    <scope>NUCLEOTIDE SEQUENCE [LARGE SCALE GENOMIC DNA]</scope>
    <source>
        <strain evidence="2 4">HR1</strain>
    </source>
</reference>
<gene>
    <name evidence="3" type="ORF">RCL2_003087200</name>
    <name evidence="2" type="ORF">RclHR1_26380001</name>
</gene>
<protein>
    <submittedName>
        <fullName evidence="2">Uncharacterized protein</fullName>
    </submittedName>
</protein>
<accession>A0A2Z6RE83</accession>
<comment type="caution">
    <text evidence="2">The sequence shown here is derived from an EMBL/GenBank/DDBJ whole genome shotgun (WGS) entry which is preliminary data.</text>
</comment>
<dbReference type="NCBIfam" id="NF041646">
    <property type="entry name" value="VC0807_fam"/>
    <property type="match status" value="1"/>
</dbReference>
<proteinExistence type="predicted"/>
<reference evidence="3" key="2">
    <citation type="submission" date="2019-10" db="EMBL/GenBank/DDBJ databases">
        <title>Conservation and host-specific expression of non-tandemly repeated heterogenous ribosome RNA gene in arbuscular mycorrhizal fungi.</title>
        <authorList>
            <person name="Maeda T."/>
            <person name="Kobayashi Y."/>
            <person name="Nakagawa T."/>
            <person name="Ezawa T."/>
            <person name="Yamaguchi K."/>
            <person name="Bino T."/>
            <person name="Nishimoto Y."/>
            <person name="Shigenobu S."/>
            <person name="Kawaguchi M."/>
        </authorList>
    </citation>
    <scope>NUCLEOTIDE SEQUENCE</scope>
    <source>
        <strain evidence="3">HR1</strain>
    </source>
</reference>